<dbReference type="Gene3D" id="2.10.25.10">
    <property type="entry name" value="Laminin"/>
    <property type="match status" value="1"/>
</dbReference>
<dbReference type="GO" id="GO:0031012">
    <property type="term" value="C:extracellular matrix"/>
    <property type="evidence" value="ECO:0007669"/>
    <property type="project" value="TreeGrafter"/>
</dbReference>
<accession>A0A8C5R390</accession>
<keyword evidence="6" id="KW-1185">Reference proteome</keyword>
<name>A0A8C5R390_9ANUR</name>
<dbReference type="AlphaFoldDB" id="A0A8C5R390"/>
<evidence type="ECO:0000313" key="6">
    <source>
        <dbReference type="Proteomes" id="UP000694569"/>
    </source>
</evidence>
<dbReference type="InterPro" id="IPR014853">
    <property type="entry name" value="VWF/SSPO/ZAN-like_Cys-rich_dom"/>
</dbReference>
<dbReference type="InterPro" id="IPR002919">
    <property type="entry name" value="TIL_dom"/>
</dbReference>
<dbReference type="Pfam" id="PF12714">
    <property type="entry name" value="TILa"/>
    <property type="match status" value="1"/>
</dbReference>
<proteinExistence type="predicted"/>
<dbReference type="PANTHER" id="PTHR11339:SF413">
    <property type="entry name" value="TECTORIN ALPHA"/>
    <property type="match status" value="1"/>
</dbReference>
<dbReference type="Pfam" id="PF00094">
    <property type="entry name" value="VWD"/>
    <property type="match status" value="1"/>
</dbReference>
<dbReference type="Ensembl" id="ENSLLET00000046825.1">
    <property type="protein sequence ID" value="ENSLLEP00000045028.1"/>
    <property type="gene ID" value="ENSLLEG00000028549.1"/>
</dbReference>
<keyword evidence="2" id="KW-1015">Disulfide bond</keyword>
<dbReference type="GeneTree" id="ENSGT00950000183155"/>
<dbReference type="PANTHER" id="PTHR11339">
    <property type="entry name" value="EXTRACELLULAR MATRIX GLYCOPROTEIN RELATED"/>
    <property type="match status" value="1"/>
</dbReference>
<dbReference type="Pfam" id="PF08742">
    <property type="entry name" value="C8"/>
    <property type="match status" value="1"/>
</dbReference>
<dbReference type="InterPro" id="IPR050780">
    <property type="entry name" value="Mucin_vWF_Thrombospondin_sf"/>
</dbReference>
<keyword evidence="3" id="KW-0325">Glycoprotein</keyword>
<dbReference type="SMART" id="SM00215">
    <property type="entry name" value="VWC_out"/>
    <property type="match status" value="1"/>
</dbReference>
<keyword evidence="1" id="KW-0677">Repeat</keyword>
<dbReference type="Pfam" id="PF01826">
    <property type="entry name" value="TIL"/>
    <property type="match status" value="1"/>
</dbReference>
<dbReference type="SMART" id="SM00832">
    <property type="entry name" value="C8"/>
    <property type="match status" value="1"/>
</dbReference>
<sequence length="376" mass="40927">REEGTSTHTDVPYGSSNTLPRVCLQVNGTDYCLPVVLESGRIRVESFGPGTLIKSDFGFSATYDHGYCVSVSVPSSYMGQTCGLCGNYNRNANDDLVPDPRASCSVGCGASDNPCPDCKGAKSEIFSNQNYCGIMSSPVFTKCHPVVSFSPYIKDCLFDLCQSNGESSILCTNVATYAAACKDAGITDIQWRREDFSVTCPNNSHYELCGNGCPSTCDGLAPPPDCVPSCTEGCYCNNGFILSGGKCVPIAECGCSYNGAYYKAGQEFYTGTQCQERCTCGQNNAVRCQKHNCGPHEECAVADGQHFNTFDGHKFNIHGTCHYVNDNRGSKVVSYVTSVQVKICDFDIVIDRKFKDKILVNKIFNSSHFFVRFYVK</sequence>
<dbReference type="InterPro" id="IPR001007">
    <property type="entry name" value="VWF_dom"/>
</dbReference>
<evidence type="ECO:0000313" key="5">
    <source>
        <dbReference type="Ensembl" id="ENSLLEP00000045028.1"/>
    </source>
</evidence>
<evidence type="ECO:0000259" key="4">
    <source>
        <dbReference type="PROSITE" id="PS51233"/>
    </source>
</evidence>
<dbReference type="Proteomes" id="UP000694569">
    <property type="component" value="Unplaced"/>
</dbReference>
<reference evidence="5" key="1">
    <citation type="submission" date="2025-08" db="UniProtKB">
        <authorList>
            <consortium name="Ensembl"/>
        </authorList>
    </citation>
    <scope>IDENTIFICATION</scope>
</reference>
<dbReference type="CDD" id="cd19941">
    <property type="entry name" value="TIL"/>
    <property type="match status" value="1"/>
</dbReference>
<evidence type="ECO:0000256" key="1">
    <source>
        <dbReference type="ARBA" id="ARBA00022737"/>
    </source>
</evidence>
<dbReference type="PROSITE" id="PS51233">
    <property type="entry name" value="VWFD"/>
    <property type="match status" value="1"/>
</dbReference>
<feature type="domain" description="VWFD" evidence="4">
    <location>
        <begin position="1"/>
        <end position="119"/>
    </location>
</feature>
<dbReference type="SUPFAM" id="SSF57567">
    <property type="entry name" value="Serine protease inhibitors"/>
    <property type="match status" value="1"/>
</dbReference>
<dbReference type="InterPro" id="IPR025615">
    <property type="entry name" value="TILa_dom"/>
</dbReference>
<dbReference type="FunFam" id="2.10.25.10:FF:000055">
    <property type="entry name" value="alpha-tectorin isoform X1"/>
    <property type="match status" value="1"/>
</dbReference>
<protein>
    <recommendedName>
        <fullName evidence="4">VWFD domain-containing protein</fullName>
    </recommendedName>
</protein>
<dbReference type="InterPro" id="IPR001846">
    <property type="entry name" value="VWF_type-D"/>
</dbReference>
<reference evidence="5" key="2">
    <citation type="submission" date="2025-09" db="UniProtKB">
        <authorList>
            <consortium name="Ensembl"/>
        </authorList>
    </citation>
    <scope>IDENTIFICATION</scope>
</reference>
<organism evidence="5 6">
    <name type="scientific">Leptobrachium leishanense</name>
    <name type="common">Leishan spiny toad</name>
    <dbReference type="NCBI Taxonomy" id="445787"/>
    <lineage>
        <taxon>Eukaryota</taxon>
        <taxon>Metazoa</taxon>
        <taxon>Chordata</taxon>
        <taxon>Craniata</taxon>
        <taxon>Vertebrata</taxon>
        <taxon>Euteleostomi</taxon>
        <taxon>Amphibia</taxon>
        <taxon>Batrachia</taxon>
        <taxon>Anura</taxon>
        <taxon>Pelobatoidea</taxon>
        <taxon>Megophryidae</taxon>
        <taxon>Leptobrachium</taxon>
    </lineage>
</organism>
<evidence type="ECO:0000256" key="3">
    <source>
        <dbReference type="ARBA" id="ARBA00023180"/>
    </source>
</evidence>
<dbReference type="GO" id="GO:0005615">
    <property type="term" value="C:extracellular space"/>
    <property type="evidence" value="ECO:0007669"/>
    <property type="project" value="TreeGrafter"/>
</dbReference>
<dbReference type="InterPro" id="IPR036084">
    <property type="entry name" value="Ser_inhib-like_sf"/>
</dbReference>
<dbReference type="SUPFAM" id="SSF57603">
    <property type="entry name" value="FnI-like domain"/>
    <property type="match status" value="1"/>
</dbReference>
<evidence type="ECO:0000256" key="2">
    <source>
        <dbReference type="ARBA" id="ARBA00023157"/>
    </source>
</evidence>